<evidence type="ECO:0000313" key="4">
    <source>
        <dbReference type="Proteomes" id="UP001273589"/>
    </source>
</evidence>
<reference evidence="3" key="1">
    <citation type="journal article" date="2023" name="Microb. Genom.">
        <title>Mesoterricola silvestris gen. nov., sp. nov., Mesoterricola sediminis sp. nov., Geothrix oryzae sp. nov., Geothrix edaphica sp. nov., Geothrix rubra sp. nov., and Geothrix limicola sp. nov., six novel members of Acidobacteriota isolated from soils.</title>
        <authorList>
            <person name="Weisberg A.J."/>
            <person name="Pearce E."/>
            <person name="Kramer C.G."/>
            <person name="Chang J.H."/>
            <person name="Clarke C.R."/>
        </authorList>
    </citation>
    <scope>NUCLEOTIDE SEQUENCE</scope>
    <source>
        <strain evidence="3">ND06-05F</strain>
    </source>
</reference>
<evidence type="ECO:0000313" key="3">
    <source>
        <dbReference type="EMBL" id="MDX3134195.1"/>
    </source>
</evidence>
<feature type="region of interest" description="Disordered" evidence="1">
    <location>
        <begin position="44"/>
        <end position="65"/>
    </location>
</feature>
<gene>
    <name evidence="3" type="ORF">PV367_31420</name>
</gene>
<dbReference type="EMBL" id="JARAWN010000267">
    <property type="protein sequence ID" value="MDX3134195.1"/>
    <property type="molecule type" value="Genomic_DNA"/>
</dbReference>
<accession>A0AAJ2PUZ1</accession>
<dbReference type="Proteomes" id="UP001273589">
    <property type="component" value="Unassembled WGS sequence"/>
</dbReference>
<keyword evidence="2" id="KW-0732">Signal</keyword>
<organism evidence="3 4">
    <name type="scientific">Streptomyces europaeiscabiei</name>
    <dbReference type="NCBI Taxonomy" id="146819"/>
    <lineage>
        <taxon>Bacteria</taxon>
        <taxon>Bacillati</taxon>
        <taxon>Actinomycetota</taxon>
        <taxon>Actinomycetes</taxon>
        <taxon>Kitasatosporales</taxon>
        <taxon>Streptomycetaceae</taxon>
        <taxon>Streptomyces</taxon>
    </lineage>
</organism>
<proteinExistence type="predicted"/>
<protein>
    <recommendedName>
        <fullName evidence="5">Secreted protein</fullName>
    </recommendedName>
</protein>
<comment type="caution">
    <text evidence="3">The sequence shown here is derived from an EMBL/GenBank/DDBJ whole genome shotgun (WGS) entry which is preliminary data.</text>
</comment>
<feature type="chain" id="PRO_5042595373" description="Secreted protein" evidence="2">
    <location>
        <begin position="26"/>
        <end position="65"/>
    </location>
</feature>
<sequence length="65" mass="6390">MLRSVLVAAFSAVVAFGTLSGLAGAKGDDRGDGGRGSVHISAVASDEEDSSWGVAPALPADSSWG</sequence>
<evidence type="ECO:0000256" key="1">
    <source>
        <dbReference type="SAM" id="MobiDB-lite"/>
    </source>
</evidence>
<evidence type="ECO:0008006" key="5">
    <source>
        <dbReference type="Google" id="ProtNLM"/>
    </source>
</evidence>
<dbReference type="AlphaFoldDB" id="A0AAJ2PUZ1"/>
<evidence type="ECO:0000256" key="2">
    <source>
        <dbReference type="SAM" id="SignalP"/>
    </source>
</evidence>
<name>A0AAJ2PUZ1_9ACTN</name>
<feature type="signal peptide" evidence="2">
    <location>
        <begin position="1"/>
        <end position="25"/>
    </location>
</feature>